<protein>
    <submittedName>
        <fullName evidence="2">Uncharacterized protein</fullName>
    </submittedName>
</protein>
<organism evidence="2 3">
    <name type="scientific">Cuscuta campestris</name>
    <dbReference type="NCBI Taxonomy" id="132261"/>
    <lineage>
        <taxon>Eukaryota</taxon>
        <taxon>Viridiplantae</taxon>
        <taxon>Streptophyta</taxon>
        <taxon>Embryophyta</taxon>
        <taxon>Tracheophyta</taxon>
        <taxon>Spermatophyta</taxon>
        <taxon>Magnoliopsida</taxon>
        <taxon>eudicotyledons</taxon>
        <taxon>Gunneridae</taxon>
        <taxon>Pentapetalae</taxon>
        <taxon>asterids</taxon>
        <taxon>lamiids</taxon>
        <taxon>Solanales</taxon>
        <taxon>Convolvulaceae</taxon>
        <taxon>Cuscuteae</taxon>
        <taxon>Cuscuta</taxon>
        <taxon>Cuscuta subgen. Grammica</taxon>
        <taxon>Cuscuta sect. Cleistogrammica</taxon>
    </lineage>
</organism>
<evidence type="ECO:0000313" key="3">
    <source>
        <dbReference type="Proteomes" id="UP000595140"/>
    </source>
</evidence>
<dbReference type="AlphaFoldDB" id="A0A484N9J5"/>
<evidence type="ECO:0000256" key="1">
    <source>
        <dbReference type="SAM" id="MobiDB-lite"/>
    </source>
</evidence>
<name>A0A484N9J5_9ASTE</name>
<accession>A0A484N9J5</accession>
<keyword evidence="3" id="KW-1185">Reference proteome</keyword>
<dbReference type="EMBL" id="OOIL02006556">
    <property type="protein sequence ID" value="VFQ98035.1"/>
    <property type="molecule type" value="Genomic_DNA"/>
</dbReference>
<sequence length="72" mass="8475">MMHLNRTKGFNQNRNRTYKDGMEEKTSFVKRLRSVFPEGNEEPKPPWLQQPGPIPGRPAKIRMGSNIYLKFQ</sequence>
<feature type="region of interest" description="Disordered" evidence="1">
    <location>
        <begin position="36"/>
        <end position="60"/>
    </location>
</feature>
<reference evidence="2 3" key="1">
    <citation type="submission" date="2018-04" db="EMBL/GenBank/DDBJ databases">
        <authorList>
            <person name="Vogel A."/>
        </authorList>
    </citation>
    <scope>NUCLEOTIDE SEQUENCE [LARGE SCALE GENOMIC DNA]</scope>
</reference>
<feature type="region of interest" description="Disordered" evidence="1">
    <location>
        <begin position="1"/>
        <end position="24"/>
    </location>
</feature>
<proteinExistence type="predicted"/>
<dbReference type="Proteomes" id="UP000595140">
    <property type="component" value="Unassembled WGS sequence"/>
</dbReference>
<evidence type="ECO:0000313" key="2">
    <source>
        <dbReference type="EMBL" id="VFQ98035.1"/>
    </source>
</evidence>
<feature type="compositionally biased region" description="Pro residues" evidence="1">
    <location>
        <begin position="45"/>
        <end position="56"/>
    </location>
</feature>
<gene>
    <name evidence="2" type="ORF">CCAM_LOCUS39811</name>
</gene>